<sequence>MRLIVDVKPSASGRPHLLDKRGHQLLAHSLPLIARVDDGVEKERV</sequence>
<accession>A0A6J4P8S6</accession>
<name>A0A6J4P8S6_9ACTN</name>
<dbReference type="AlphaFoldDB" id="A0A6J4P8S6"/>
<proteinExistence type="predicted"/>
<organism evidence="1">
    <name type="scientific">uncultured Propionibacteriaceae bacterium</name>
    <dbReference type="NCBI Taxonomy" id="257457"/>
    <lineage>
        <taxon>Bacteria</taxon>
        <taxon>Bacillati</taxon>
        <taxon>Actinomycetota</taxon>
        <taxon>Actinomycetes</taxon>
        <taxon>Propionibacteriales</taxon>
        <taxon>Propionibacteriaceae</taxon>
        <taxon>environmental samples</taxon>
    </lineage>
</organism>
<evidence type="ECO:0000313" key="1">
    <source>
        <dbReference type="EMBL" id="CAA9409162.1"/>
    </source>
</evidence>
<dbReference type="EMBL" id="CADCUO010000187">
    <property type="protein sequence ID" value="CAA9409162.1"/>
    <property type="molecule type" value="Genomic_DNA"/>
</dbReference>
<gene>
    <name evidence="1" type="ORF">AVDCRST_MAG75-2628</name>
</gene>
<reference evidence="1" key="1">
    <citation type="submission" date="2020-02" db="EMBL/GenBank/DDBJ databases">
        <authorList>
            <person name="Meier V. D."/>
        </authorList>
    </citation>
    <scope>NUCLEOTIDE SEQUENCE</scope>
    <source>
        <strain evidence="1">AVDCRST_MAG75</strain>
    </source>
</reference>
<protein>
    <submittedName>
        <fullName evidence="1">Uncharacterized protein</fullName>
    </submittedName>
</protein>